<accession>A0A316C6V1</accession>
<evidence type="ECO:0000313" key="2">
    <source>
        <dbReference type="Proteomes" id="UP000245396"/>
    </source>
</evidence>
<organism evidence="1 2">
    <name type="scientific">Pseudaminobacter salicylatoxidans</name>
    <dbReference type="NCBI Taxonomy" id="93369"/>
    <lineage>
        <taxon>Bacteria</taxon>
        <taxon>Pseudomonadati</taxon>
        <taxon>Pseudomonadota</taxon>
        <taxon>Alphaproteobacteria</taxon>
        <taxon>Hyphomicrobiales</taxon>
        <taxon>Phyllobacteriaceae</taxon>
        <taxon>Pseudaminobacter</taxon>
    </lineage>
</organism>
<comment type="caution">
    <text evidence="1">The sequence shown here is derived from an EMBL/GenBank/DDBJ whole genome shotgun (WGS) entry which is preliminary data.</text>
</comment>
<protein>
    <submittedName>
        <fullName evidence="1">Uncharacterized protein</fullName>
    </submittedName>
</protein>
<dbReference type="Proteomes" id="UP000245396">
    <property type="component" value="Unassembled WGS sequence"/>
</dbReference>
<evidence type="ECO:0000313" key="1">
    <source>
        <dbReference type="EMBL" id="PWJ85460.1"/>
    </source>
</evidence>
<name>A0A316C6V1_PSESE</name>
<keyword evidence="2" id="KW-1185">Reference proteome</keyword>
<proteinExistence type="predicted"/>
<gene>
    <name evidence="1" type="ORF">C7441_103319</name>
</gene>
<dbReference type="EMBL" id="QGGG01000003">
    <property type="protein sequence ID" value="PWJ85460.1"/>
    <property type="molecule type" value="Genomic_DNA"/>
</dbReference>
<reference evidence="1 2" key="1">
    <citation type="submission" date="2018-05" db="EMBL/GenBank/DDBJ databases">
        <title>Genomic Encyclopedia of Type Strains, Phase IV (KMG-IV): sequencing the most valuable type-strain genomes for metagenomic binning, comparative biology and taxonomic classification.</title>
        <authorList>
            <person name="Goeker M."/>
        </authorList>
    </citation>
    <scope>NUCLEOTIDE SEQUENCE [LARGE SCALE GENOMIC DNA]</scope>
    <source>
        <strain evidence="1 2">DSM 6986</strain>
    </source>
</reference>
<sequence>MQLIGHYGPVFRAGLAIAARRANSPLAHECLDDLNHVTV</sequence>
<dbReference type="AlphaFoldDB" id="A0A316C6V1"/>